<dbReference type="Proteomes" id="UP000262825">
    <property type="component" value="Unassembled WGS sequence"/>
</dbReference>
<evidence type="ECO:0000256" key="6">
    <source>
        <dbReference type="RuleBase" id="RU363007"/>
    </source>
</evidence>
<evidence type="ECO:0000256" key="1">
    <source>
        <dbReference type="ARBA" id="ARBA00004173"/>
    </source>
</evidence>
<evidence type="ECO:0000313" key="8">
    <source>
        <dbReference type="Proteomes" id="UP000262825"/>
    </source>
</evidence>
<dbReference type="VEuPathDB" id="FungiDB:SCODWIG_03309"/>
<comment type="similarity">
    <text evidence="2 6">Belongs to the GEP5 family.</text>
</comment>
<proteinExistence type="inferred from homology"/>
<evidence type="ECO:0000256" key="3">
    <source>
        <dbReference type="ARBA" id="ARBA00018341"/>
    </source>
</evidence>
<dbReference type="AlphaFoldDB" id="A0A376BA30"/>
<keyword evidence="8" id="KW-1185">Reference proteome</keyword>
<evidence type="ECO:0000256" key="2">
    <source>
        <dbReference type="ARBA" id="ARBA00008036"/>
    </source>
</evidence>
<organism evidence="7 8">
    <name type="scientific">Saccharomycodes ludwigii</name>
    <dbReference type="NCBI Taxonomy" id="36035"/>
    <lineage>
        <taxon>Eukaryota</taxon>
        <taxon>Fungi</taxon>
        <taxon>Dikarya</taxon>
        <taxon>Ascomycota</taxon>
        <taxon>Saccharomycotina</taxon>
        <taxon>Saccharomycetes</taxon>
        <taxon>Saccharomycodales</taxon>
        <taxon>Saccharomycodaceae</taxon>
        <taxon>Saccharomycodes</taxon>
    </lineage>
</organism>
<gene>
    <name evidence="7" type="ORF">SCODWIG_03309</name>
</gene>
<evidence type="ECO:0000256" key="5">
    <source>
        <dbReference type="ARBA" id="ARBA00025061"/>
    </source>
</evidence>
<comment type="subcellular location">
    <subcellularLocation>
        <location evidence="1 6">Mitochondrion</location>
    </subcellularLocation>
</comment>
<sequence length="360" mass="42235">MIPVTKETVLNSLCILESQFHYKTLDHLENFIINSTTKRLSIANAINQILNCGITTAQGTKLKSRLLWLIYYQWLNKSRNLPHIAILRSENIHDLVTHWPYERDHDFLIHNSQHMETKNEKYKHNNNSSHIFLRDMWKSPSNLSKRNLEKLQNWIQTYSSKPWLLEYFIPRKDNKNVKKVKKSRTSNVSTGLDTITFDDLKVFQNESDMALITEKQYPAINTLNEIHRDDTIRNILQHFLFLRMNSLVFNMGSEKSLDLSPIVYIPMNPLGLDIPGVRIKNIFRRKINELYEILAYKFPAITAEIELELQEILGSDTHSISKKSKNLYKGAIIYSGTYLVTDRTEHRELVFKISSLMNRI</sequence>
<evidence type="ECO:0000313" key="7">
    <source>
        <dbReference type="EMBL" id="SSD61548.1"/>
    </source>
</evidence>
<reference evidence="8" key="1">
    <citation type="submission" date="2018-06" db="EMBL/GenBank/DDBJ databases">
        <authorList>
            <person name="Guldener U."/>
        </authorList>
    </citation>
    <scope>NUCLEOTIDE SEQUENCE [LARGE SCALE GENOMIC DNA]</scope>
    <source>
        <strain evidence="8">UTAD17</strain>
    </source>
</reference>
<evidence type="ECO:0000256" key="4">
    <source>
        <dbReference type="ARBA" id="ARBA00023128"/>
    </source>
</evidence>
<dbReference type="Pfam" id="PF17053">
    <property type="entry name" value="GEP5"/>
    <property type="match status" value="1"/>
</dbReference>
<protein>
    <recommendedName>
        <fullName evidence="3 6">Genetic interactor of prohibitin 5, mitochondrial</fullName>
    </recommendedName>
</protein>
<keyword evidence="4 6" id="KW-0496">Mitochondrion</keyword>
<dbReference type="EMBL" id="UFAJ01000755">
    <property type="protein sequence ID" value="SSD61548.1"/>
    <property type="molecule type" value="Genomic_DNA"/>
</dbReference>
<name>A0A376BA30_9ASCO</name>
<accession>A0A376BA30</accession>
<dbReference type="InterPro" id="IPR031455">
    <property type="entry name" value="Gep5"/>
</dbReference>
<dbReference type="GO" id="GO:0005739">
    <property type="term" value="C:mitochondrion"/>
    <property type="evidence" value="ECO:0007669"/>
    <property type="project" value="UniProtKB-SubCell"/>
</dbReference>
<comment type="function">
    <text evidence="5 6">Essential for respiratory growth and required for maintenance of mtDNA. Required for cell survival in the absence of prohibitins.</text>
</comment>